<dbReference type="GeneID" id="54490645"/>
<dbReference type="RefSeq" id="XP_033598040.1">
    <property type="nucleotide sequence ID" value="XM_033749591.1"/>
</dbReference>
<dbReference type="EMBL" id="ML996577">
    <property type="protein sequence ID" value="KAF2755589.1"/>
    <property type="molecule type" value="Genomic_DNA"/>
</dbReference>
<evidence type="ECO:0000313" key="1">
    <source>
        <dbReference type="EMBL" id="KAF2755589.1"/>
    </source>
</evidence>
<reference evidence="1" key="1">
    <citation type="journal article" date="2020" name="Stud. Mycol.">
        <title>101 Dothideomycetes genomes: a test case for predicting lifestyles and emergence of pathogens.</title>
        <authorList>
            <person name="Haridas S."/>
            <person name="Albert R."/>
            <person name="Binder M."/>
            <person name="Bloem J."/>
            <person name="Labutti K."/>
            <person name="Salamov A."/>
            <person name="Andreopoulos B."/>
            <person name="Baker S."/>
            <person name="Barry K."/>
            <person name="Bills G."/>
            <person name="Bluhm B."/>
            <person name="Cannon C."/>
            <person name="Castanera R."/>
            <person name="Culley D."/>
            <person name="Daum C."/>
            <person name="Ezra D."/>
            <person name="Gonzalez J."/>
            <person name="Henrissat B."/>
            <person name="Kuo A."/>
            <person name="Liang C."/>
            <person name="Lipzen A."/>
            <person name="Lutzoni F."/>
            <person name="Magnuson J."/>
            <person name="Mondo S."/>
            <person name="Nolan M."/>
            <person name="Ohm R."/>
            <person name="Pangilinan J."/>
            <person name="Park H.-J."/>
            <person name="Ramirez L."/>
            <person name="Alfaro M."/>
            <person name="Sun H."/>
            <person name="Tritt A."/>
            <person name="Yoshinaga Y."/>
            <person name="Zwiers L.-H."/>
            <person name="Turgeon B."/>
            <person name="Goodwin S."/>
            <person name="Spatafora J."/>
            <person name="Crous P."/>
            <person name="Grigoriev I."/>
        </authorList>
    </citation>
    <scope>NUCLEOTIDE SEQUENCE</scope>
    <source>
        <strain evidence="1">CBS 121739</strain>
    </source>
</reference>
<accession>A0A6A6W0C7</accession>
<gene>
    <name evidence="1" type="ORF">EJ05DRAFT_540286</name>
</gene>
<sequence length="247" mass="28581">MRIRPLYIYRPELPHSHPSPRTITSDYSDPVIQIQLVRHSYQDPTIHQRHPQNPHSTSTSKNMCLFSVQRYACGHGRWTRIGERCTHAPLPAPPVVDDDSYEENMCPIKQVEEESSDFDVAFVEVASYAAGNPLLTYLPFSHRIPYSKDTFANIQLWLNGTTTHRPRMCMYIYCRYSCNHGRWILTGERCYKAPVPSQPVLDHLLCDDDLCPDREVVEEMELYFCGVCDGYEPAWDGPVNDDDVLKW</sequence>
<dbReference type="Proteomes" id="UP000799437">
    <property type="component" value="Unassembled WGS sequence"/>
</dbReference>
<protein>
    <submittedName>
        <fullName evidence="1">Uncharacterized protein</fullName>
    </submittedName>
</protein>
<name>A0A6A6W0C7_9PEZI</name>
<keyword evidence="2" id="KW-1185">Reference proteome</keyword>
<evidence type="ECO:0000313" key="2">
    <source>
        <dbReference type="Proteomes" id="UP000799437"/>
    </source>
</evidence>
<proteinExistence type="predicted"/>
<dbReference type="AlphaFoldDB" id="A0A6A6W0C7"/>
<organism evidence="1 2">
    <name type="scientific">Pseudovirgaria hyperparasitica</name>
    <dbReference type="NCBI Taxonomy" id="470096"/>
    <lineage>
        <taxon>Eukaryota</taxon>
        <taxon>Fungi</taxon>
        <taxon>Dikarya</taxon>
        <taxon>Ascomycota</taxon>
        <taxon>Pezizomycotina</taxon>
        <taxon>Dothideomycetes</taxon>
        <taxon>Dothideomycetes incertae sedis</taxon>
        <taxon>Acrospermales</taxon>
        <taxon>Acrospermaceae</taxon>
        <taxon>Pseudovirgaria</taxon>
    </lineage>
</organism>